<dbReference type="Proteomes" id="UP001139207">
    <property type="component" value="Unassembled WGS sequence"/>
</dbReference>
<evidence type="ECO:0000313" key="2">
    <source>
        <dbReference type="Proteomes" id="UP001139207"/>
    </source>
</evidence>
<proteinExistence type="predicted"/>
<sequence>MDVTYLENVPLDGPFTELELHWSGESSGPRFPLTFNQRNHLAAVAASGRPTWIGGTLGIPDGVPLSTIAGAVRSVVGGADALCAVACGDDQQEFTADQLSVIPGEVRPDAPAAAELESLVAGRCRPGRVPGLFFATCGDVLLFGIDHFHADMLSVALLQRRLHDALHGRALPGAPRFLDTVTAPRPAPDDAAIGVWRRFLDTTGNRIPAFPVELGVAGPAPASPVHDVRRLLDDPGQCTFAVILAGLAEAVEPLSGSAEFPTVIPVHTRGRRGDERHGTVGWMVGNAPVIARAGDVETTAGWLRDAVTVAGLPLETMIRECAPELPDGAVPMVSYTDLRRLGTPLPQARYVSATSPTDTVQFWFSRTVHGLDLRTKYPDTPEARQVMDGVLGGLERALGGKSLSPGR</sequence>
<dbReference type="Gene3D" id="3.30.559.30">
    <property type="entry name" value="Nonribosomal peptide synthetase, condensation domain"/>
    <property type="match status" value="1"/>
</dbReference>
<keyword evidence="2" id="KW-1185">Reference proteome</keyword>
<dbReference type="SUPFAM" id="SSF52777">
    <property type="entry name" value="CoA-dependent acyltransferases"/>
    <property type="match status" value="2"/>
</dbReference>
<reference evidence="1" key="1">
    <citation type="submission" date="2022-04" db="EMBL/GenBank/DDBJ databases">
        <title>Corynebacterium kalidii LD5P10.</title>
        <authorList>
            <person name="Sun J.Q."/>
        </authorList>
    </citation>
    <scope>NUCLEOTIDE SEQUENCE</scope>
    <source>
        <strain evidence="1">LD5P10</strain>
    </source>
</reference>
<dbReference type="EMBL" id="JALIEA010000008">
    <property type="protein sequence ID" value="MCJ7857444.1"/>
    <property type="molecule type" value="Genomic_DNA"/>
</dbReference>
<evidence type="ECO:0000313" key="1">
    <source>
        <dbReference type="EMBL" id="MCJ7857444.1"/>
    </source>
</evidence>
<dbReference type="AlphaFoldDB" id="A0A9X2B0Z2"/>
<organism evidence="1 2">
    <name type="scientific">Corynebacterium kalidii</name>
    <dbReference type="NCBI Taxonomy" id="2931982"/>
    <lineage>
        <taxon>Bacteria</taxon>
        <taxon>Bacillati</taxon>
        <taxon>Actinomycetota</taxon>
        <taxon>Actinomycetes</taxon>
        <taxon>Mycobacteriales</taxon>
        <taxon>Corynebacteriaceae</taxon>
        <taxon>Corynebacterium</taxon>
    </lineage>
</organism>
<name>A0A9X2B0Z2_9CORY</name>
<protein>
    <recommendedName>
        <fullName evidence="3">Condensation domain-containing protein</fullName>
    </recommendedName>
</protein>
<dbReference type="RefSeq" id="WP_244803194.1">
    <property type="nucleotide sequence ID" value="NZ_JALIEA010000008.1"/>
</dbReference>
<evidence type="ECO:0008006" key="3">
    <source>
        <dbReference type="Google" id="ProtNLM"/>
    </source>
</evidence>
<gene>
    <name evidence="1" type="ORF">MUN33_01755</name>
</gene>
<accession>A0A9X2B0Z2</accession>
<comment type="caution">
    <text evidence="1">The sequence shown here is derived from an EMBL/GenBank/DDBJ whole genome shotgun (WGS) entry which is preliminary data.</text>
</comment>